<evidence type="ECO:0000313" key="3">
    <source>
        <dbReference type="Proteomes" id="UP000005777"/>
    </source>
</evidence>
<evidence type="ECO:0000256" key="1">
    <source>
        <dbReference type="SAM" id="Phobius"/>
    </source>
</evidence>
<dbReference type="EMBL" id="ADCX01000013">
    <property type="protein sequence ID" value="EFG26294.1"/>
    <property type="molecule type" value="Genomic_DNA"/>
</dbReference>
<dbReference type="HOGENOM" id="CLU_130886_0_0_11"/>
<keyword evidence="1" id="KW-0812">Transmembrane</keyword>
<dbReference type="AlphaFoldDB" id="W5IH26"/>
<reference evidence="2 3" key="1">
    <citation type="submission" date="2012-01" db="EMBL/GenBank/DDBJ databases">
        <title>The Genome Sequence of Scardovia inopinata F0304.</title>
        <authorList>
            <consortium name="The Broad Institute Genome Sequencing Platform"/>
            <person name="Ward D."/>
            <person name="Earl A."/>
            <person name="Feldgarden M."/>
            <person name="Gevers D."/>
            <person name="Young S."/>
            <person name="Zeng Q."/>
            <person name="Koehrsen M."/>
            <person name="Alvarado L."/>
            <person name="Berlin A.M."/>
            <person name="Borenstein D."/>
            <person name="Chapman S.B."/>
            <person name="Chen Z."/>
            <person name="Engels R."/>
            <person name="Freedman E."/>
            <person name="Gellesch M."/>
            <person name="Goldberg J."/>
            <person name="Griggs A."/>
            <person name="Gujja S."/>
            <person name="Heilman E.R."/>
            <person name="Heiman D.I."/>
            <person name="Hepburn T.A."/>
            <person name="Howarth C."/>
            <person name="Jen D."/>
            <person name="Larson L."/>
            <person name="Mehta T."/>
            <person name="Park D."/>
            <person name="Pearson M."/>
            <person name="Richards J."/>
            <person name="Roberts A."/>
            <person name="Saif S."/>
            <person name="Shea T.D."/>
            <person name="Shenoy N."/>
            <person name="Sisk P."/>
            <person name="Stolte C."/>
            <person name="Sykes S.N."/>
            <person name="Walk T."/>
            <person name="White J."/>
            <person name="Yandava C."/>
            <person name="Izard J."/>
            <person name="Baranova O.V."/>
            <person name="Blanton J.M."/>
            <person name="Tanner A.C."/>
            <person name="Dewhirst F."/>
            <person name="Haas B."/>
            <person name="Nusbaum C."/>
            <person name="Birren B."/>
        </authorList>
    </citation>
    <scope>NUCLEOTIDE SEQUENCE [LARGE SCALE GENOMIC DNA]</scope>
    <source>
        <strain evidence="2 3">F0304</strain>
    </source>
</reference>
<keyword evidence="3" id="KW-1185">Reference proteome</keyword>
<comment type="caution">
    <text evidence="2">The sequence shown here is derived from an EMBL/GenBank/DDBJ whole genome shotgun (WGS) entry which is preliminary data.</text>
</comment>
<proteinExistence type="predicted"/>
<gene>
    <name evidence="2" type="ORF">HMPREF9020_01378</name>
</gene>
<name>W5IH26_SCAIO</name>
<sequence>MTFTLTPDSPISPALFIFALVILILLAAVGLVLLIMGSKQQGTQEKNRRQVKKKTRADWKNRITAVTKDYSRGLLTDKQAYHRLAVLARQFASEKMGKDVTNQTLTEIKRSADRNPGLTTPSDASASEGYIALRQTIEALYPPEFADSRYNPAAQKSTVKDAASWVIGLIERWD</sequence>
<dbReference type="eggNOG" id="ENOG5031KGE">
    <property type="taxonomic scope" value="Bacteria"/>
</dbReference>
<accession>W5IH26</accession>
<keyword evidence="1" id="KW-1133">Transmembrane helix</keyword>
<organism evidence="2 3">
    <name type="scientific">Scardovia inopinata F0304</name>
    <dbReference type="NCBI Taxonomy" id="641146"/>
    <lineage>
        <taxon>Bacteria</taxon>
        <taxon>Bacillati</taxon>
        <taxon>Actinomycetota</taxon>
        <taxon>Actinomycetes</taxon>
        <taxon>Bifidobacteriales</taxon>
        <taxon>Bifidobacteriaceae</taxon>
        <taxon>Scardovia</taxon>
    </lineage>
</organism>
<dbReference type="Proteomes" id="UP000005777">
    <property type="component" value="Unassembled WGS sequence"/>
</dbReference>
<keyword evidence="1" id="KW-0472">Membrane</keyword>
<protein>
    <submittedName>
        <fullName evidence="2">Uncharacterized protein</fullName>
    </submittedName>
</protein>
<dbReference type="RefSeq" id="WP_006293768.1">
    <property type="nucleotide sequence ID" value="NZ_GG770226.1"/>
</dbReference>
<feature type="transmembrane region" description="Helical" evidence="1">
    <location>
        <begin position="15"/>
        <end position="36"/>
    </location>
</feature>
<evidence type="ECO:0000313" key="2">
    <source>
        <dbReference type="EMBL" id="EFG26294.1"/>
    </source>
</evidence>